<dbReference type="Pfam" id="PF04463">
    <property type="entry name" value="2-thiour_desulf"/>
    <property type="match status" value="1"/>
</dbReference>
<dbReference type="EMBL" id="CP046072">
    <property type="protein sequence ID" value="QSZ42747.1"/>
    <property type="molecule type" value="Genomic_DNA"/>
</dbReference>
<dbReference type="KEGG" id="saqt:GJV85_11690"/>
<name>A0A975B1Z2_9BACT</name>
<dbReference type="PANTHER" id="PTHR30087">
    <property type="entry name" value="INNER MEMBRANE PROTEIN"/>
    <property type="match status" value="1"/>
</dbReference>
<dbReference type="InterPro" id="IPR007553">
    <property type="entry name" value="2-thiour_desulf"/>
</dbReference>
<dbReference type="RefSeq" id="WP_207561558.1">
    <property type="nucleotide sequence ID" value="NZ_CP046072.1"/>
</dbReference>
<reference evidence="1" key="2">
    <citation type="submission" date="2021-04" db="EMBL/GenBank/DDBJ databases">
        <title>Isolation and characterization of a novel species of the genus Sulfurimonas.</title>
        <authorList>
            <person name="Fukui M."/>
        </authorList>
    </citation>
    <scope>NUCLEOTIDE SEQUENCE</scope>
    <source>
        <strain evidence="1">H1576</strain>
    </source>
</reference>
<evidence type="ECO:0000313" key="1">
    <source>
        <dbReference type="EMBL" id="QSZ42747.1"/>
    </source>
</evidence>
<proteinExistence type="predicted"/>
<evidence type="ECO:0000313" key="2">
    <source>
        <dbReference type="Proteomes" id="UP000671852"/>
    </source>
</evidence>
<sequence>MSSARKRVIISACLLGEQCRYDGKTKEVNAVIDAFKDYEIVPFCPEAPLFGTPRERISVVEVDGQNRIVTDSTQKDVTSLLEDEINSFMQLHKNIDRIILKSKSPSCGYETTPILNDKNETLKLGSGIAASMFEKHYKDVKIESELDF</sequence>
<keyword evidence="2" id="KW-1185">Reference proteome</keyword>
<organism evidence="1 2">
    <name type="scientific">Sulfurimonas aquatica</name>
    <dbReference type="NCBI Taxonomy" id="2672570"/>
    <lineage>
        <taxon>Bacteria</taxon>
        <taxon>Pseudomonadati</taxon>
        <taxon>Campylobacterota</taxon>
        <taxon>Epsilonproteobacteria</taxon>
        <taxon>Campylobacterales</taxon>
        <taxon>Sulfurimonadaceae</taxon>
        <taxon>Sulfurimonas</taxon>
    </lineage>
</organism>
<dbReference type="AlphaFoldDB" id="A0A975B1Z2"/>
<reference evidence="1" key="1">
    <citation type="submission" date="2019-11" db="EMBL/GenBank/DDBJ databases">
        <authorList>
            <person name="Kojima H."/>
        </authorList>
    </citation>
    <scope>NUCLEOTIDE SEQUENCE</scope>
    <source>
        <strain evidence="1">H1576</strain>
    </source>
</reference>
<dbReference type="PANTHER" id="PTHR30087:SF1">
    <property type="entry name" value="HYPOTHETICAL CYTOSOLIC PROTEIN"/>
    <property type="match status" value="1"/>
</dbReference>
<dbReference type="Proteomes" id="UP000671852">
    <property type="component" value="Chromosome"/>
</dbReference>
<gene>
    <name evidence="1" type="ORF">GJV85_11690</name>
</gene>
<accession>A0A975B1Z2</accession>
<protein>
    <submittedName>
        <fullName evidence="1">DUF523 domain-containing protein</fullName>
    </submittedName>
</protein>